<dbReference type="EMBL" id="CAWYQH010000068">
    <property type="protein sequence ID" value="CAK8680057.1"/>
    <property type="molecule type" value="Genomic_DNA"/>
</dbReference>
<keyword evidence="2 5" id="KW-0812">Transmembrane</keyword>
<keyword evidence="4 5" id="KW-0472">Membrane</keyword>
<evidence type="ECO:0000256" key="2">
    <source>
        <dbReference type="ARBA" id="ARBA00022692"/>
    </source>
</evidence>
<gene>
    <name evidence="8" type="ORF">CVLEPA_LOCUS10345</name>
</gene>
<dbReference type="PROSITE" id="PS50261">
    <property type="entry name" value="G_PROTEIN_RECEP_F2_4"/>
    <property type="match status" value="1"/>
</dbReference>
<sequence length="724" mass="82300">MKHFGLLIVFVFLLENRRTVGWGNEPTPSDAQGLTQVITSSTPPNTNTQTFFYSFHPATTSTSPTSMPSCGVLSCDVLDKINLTLRCCFNGTTSRQQAQTCQTTLQIFRSDEHPPNAVLRKCKNVSSCTNSLNHFQTNLEDQILDSGNVQITVNDDYLKECKQSYEEDLTRRSIDNLNQLLERRNISESERRRLFLRASGFLEQTEVLLISSGNTGNERYVNSSRINFAVKRINLQSQRNPRQTPLLQLRGAKLQGIGLNPSNNLSQISLVAARIELPREIQEDAIKEGVYGDNVEVKEYPLDNVPVLSVSAFDQASYERVQINVSYVINIENDTTVQQYVTPKVKTSSNERIVLRSLRYVCKYFDIETERYLNNGCRPVFPNNTNASETSREVTCECNHTTIFAVLLAVESFTIPREVTILSYITQSFSTLCLLVTLVILIKLRKSIRSDRTIVQINLTLALMFLHFFSLFHDLAMSNDRMCEMITILKHFFILATAFWMFVEAFTLTIKITDRALALNSKNSTKYSLARYLIGWVLPATIVAVAAIAGFATDSYMDEVDNFGFKRCWLNPKNGVLLGSVVIPVALIYFVNLCLLVKVSVFVYQMSKASEKFRPAQEQVKNIEDKLLHIKATFKAIMLLFPVIGVPWIFSFLTGLESYEASVVFMYFNVIFNGLQGLMVLLVYCVFGSEIRKIWLRRMSHSIQDIVTFDKRKRTRTNTMTNLS</sequence>
<comment type="caution">
    <text evidence="8">The sequence shown here is derived from an EMBL/GenBank/DDBJ whole genome shotgun (WGS) entry which is preliminary data.</text>
</comment>
<evidence type="ECO:0000256" key="4">
    <source>
        <dbReference type="ARBA" id="ARBA00023136"/>
    </source>
</evidence>
<dbReference type="InterPro" id="IPR017981">
    <property type="entry name" value="GPCR_2-like_7TM"/>
</dbReference>
<feature type="signal peptide" evidence="6">
    <location>
        <begin position="1"/>
        <end position="21"/>
    </location>
</feature>
<dbReference type="Gene3D" id="2.60.220.50">
    <property type="match status" value="1"/>
</dbReference>
<organism evidence="8 9">
    <name type="scientific">Clavelina lepadiformis</name>
    <name type="common">Light-bulb sea squirt</name>
    <name type="synonym">Ascidia lepadiformis</name>
    <dbReference type="NCBI Taxonomy" id="159417"/>
    <lineage>
        <taxon>Eukaryota</taxon>
        <taxon>Metazoa</taxon>
        <taxon>Chordata</taxon>
        <taxon>Tunicata</taxon>
        <taxon>Ascidiacea</taxon>
        <taxon>Aplousobranchia</taxon>
        <taxon>Clavelinidae</taxon>
        <taxon>Clavelina</taxon>
    </lineage>
</organism>
<evidence type="ECO:0000313" key="9">
    <source>
        <dbReference type="Proteomes" id="UP001642483"/>
    </source>
</evidence>
<evidence type="ECO:0000256" key="1">
    <source>
        <dbReference type="ARBA" id="ARBA00004141"/>
    </source>
</evidence>
<dbReference type="SUPFAM" id="SSF81321">
    <property type="entry name" value="Family A G protein-coupled receptor-like"/>
    <property type="match status" value="1"/>
</dbReference>
<feature type="transmembrane region" description="Helical" evidence="5">
    <location>
        <begin position="577"/>
        <end position="604"/>
    </location>
</feature>
<dbReference type="Pfam" id="PF01825">
    <property type="entry name" value="GPS"/>
    <property type="match status" value="1"/>
</dbReference>
<feature type="transmembrane region" description="Helical" evidence="5">
    <location>
        <begin position="454"/>
        <end position="472"/>
    </location>
</feature>
<dbReference type="InterPro" id="IPR000832">
    <property type="entry name" value="GPCR_2_secretin-like"/>
</dbReference>
<dbReference type="CDD" id="cd13952">
    <property type="entry name" value="7tm_classB"/>
    <property type="match status" value="1"/>
</dbReference>
<evidence type="ECO:0000256" key="3">
    <source>
        <dbReference type="ARBA" id="ARBA00022989"/>
    </source>
</evidence>
<feature type="domain" description="G-protein coupled receptors family 2 profile 2" evidence="7">
    <location>
        <begin position="419"/>
        <end position="688"/>
    </location>
</feature>
<reference evidence="8 9" key="1">
    <citation type="submission" date="2024-02" db="EMBL/GenBank/DDBJ databases">
        <authorList>
            <person name="Daric V."/>
            <person name="Darras S."/>
        </authorList>
    </citation>
    <scope>NUCLEOTIDE SEQUENCE [LARGE SCALE GENOMIC DNA]</scope>
</reference>
<feature type="chain" id="PRO_5045477391" description="G-protein coupled receptors family 2 profile 2 domain-containing protein" evidence="6">
    <location>
        <begin position="22"/>
        <end position="724"/>
    </location>
</feature>
<keyword evidence="9" id="KW-1185">Reference proteome</keyword>
<name>A0ABP0FNR3_CLALP</name>
<evidence type="ECO:0000313" key="8">
    <source>
        <dbReference type="EMBL" id="CAK8680057.1"/>
    </source>
</evidence>
<dbReference type="InterPro" id="IPR000203">
    <property type="entry name" value="GPS"/>
</dbReference>
<feature type="transmembrane region" description="Helical" evidence="5">
    <location>
        <begin position="492"/>
        <end position="512"/>
    </location>
</feature>
<feature type="transmembrane region" description="Helical" evidence="5">
    <location>
        <begin position="421"/>
        <end position="442"/>
    </location>
</feature>
<proteinExistence type="predicted"/>
<dbReference type="PRINTS" id="PR00249">
    <property type="entry name" value="GPCRSECRETIN"/>
</dbReference>
<dbReference type="PANTHER" id="PTHR12011:SF471">
    <property type="entry name" value="G-PROTEIN COUPLED RECEPTORS FAMILY 2 PROFILE 2 DOMAIN-CONTAINING PROTEIN"/>
    <property type="match status" value="1"/>
</dbReference>
<feature type="transmembrane region" description="Helical" evidence="5">
    <location>
        <begin position="636"/>
        <end position="653"/>
    </location>
</feature>
<feature type="transmembrane region" description="Helical" evidence="5">
    <location>
        <begin position="665"/>
        <end position="687"/>
    </location>
</feature>
<keyword evidence="3 5" id="KW-1133">Transmembrane helix</keyword>
<dbReference type="InterPro" id="IPR046338">
    <property type="entry name" value="GAIN_dom_sf"/>
</dbReference>
<evidence type="ECO:0000259" key="7">
    <source>
        <dbReference type="PROSITE" id="PS50261"/>
    </source>
</evidence>
<comment type="subcellular location">
    <subcellularLocation>
        <location evidence="1">Membrane</location>
        <topology evidence="1">Multi-pass membrane protein</topology>
    </subcellularLocation>
</comment>
<keyword evidence="6" id="KW-0732">Signal</keyword>
<dbReference type="Gene3D" id="1.20.1070.10">
    <property type="entry name" value="Rhodopsin 7-helix transmembrane proteins"/>
    <property type="match status" value="1"/>
</dbReference>
<accession>A0ABP0FNR3</accession>
<dbReference type="Pfam" id="PF00002">
    <property type="entry name" value="7tm_2"/>
    <property type="match status" value="1"/>
</dbReference>
<dbReference type="PANTHER" id="PTHR12011">
    <property type="entry name" value="ADHESION G-PROTEIN COUPLED RECEPTOR"/>
    <property type="match status" value="1"/>
</dbReference>
<evidence type="ECO:0000256" key="5">
    <source>
        <dbReference type="SAM" id="Phobius"/>
    </source>
</evidence>
<feature type="transmembrane region" description="Helical" evidence="5">
    <location>
        <begin position="533"/>
        <end position="557"/>
    </location>
</feature>
<evidence type="ECO:0000256" key="6">
    <source>
        <dbReference type="SAM" id="SignalP"/>
    </source>
</evidence>
<dbReference type="Proteomes" id="UP001642483">
    <property type="component" value="Unassembled WGS sequence"/>
</dbReference>
<protein>
    <recommendedName>
        <fullName evidence="7">G-protein coupled receptors family 2 profile 2 domain-containing protein</fullName>
    </recommendedName>
</protein>